<dbReference type="Proteomes" id="UP000184383">
    <property type="component" value="Unassembled WGS sequence"/>
</dbReference>
<dbReference type="InterPro" id="IPR018858">
    <property type="entry name" value="DUF2458"/>
</dbReference>
<reference evidence="3" key="1">
    <citation type="journal article" date="2017" name="Genome Biol.">
        <title>Comparative genomics reveals high biological diversity and specific adaptations in the industrially and medically important fungal genus Aspergillus.</title>
        <authorList>
            <person name="de Vries R.P."/>
            <person name="Riley R."/>
            <person name="Wiebenga A."/>
            <person name="Aguilar-Osorio G."/>
            <person name="Amillis S."/>
            <person name="Uchima C.A."/>
            <person name="Anderluh G."/>
            <person name="Asadollahi M."/>
            <person name="Askin M."/>
            <person name="Barry K."/>
            <person name="Battaglia E."/>
            <person name="Bayram O."/>
            <person name="Benocci T."/>
            <person name="Braus-Stromeyer S.A."/>
            <person name="Caldana C."/>
            <person name="Canovas D."/>
            <person name="Cerqueira G.C."/>
            <person name="Chen F."/>
            <person name="Chen W."/>
            <person name="Choi C."/>
            <person name="Clum A."/>
            <person name="Dos Santos R.A."/>
            <person name="Damasio A.R."/>
            <person name="Diallinas G."/>
            <person name="Emri T."/>
            <person name="Fekete E."/>
            <person name="Flipphi M."/>
            <person name="Freyberg S."/>
            <person name="Gallo A."/>
            <person name="Gournas C."/>
            <person name="Habgood R."/>
            <person name="Hainaut M."/>
            <person name="Harispe M.L."/>
            <person name="Henrissat B."/>
            <person name="Hilden K.S."/>
            <person name="Hope R."/>
            <person name="Hossain A."/>
            <person name="Karabika E."/>
            <person name="Karaffa L."/>
            <person name="Karanyi Z."/>
            <person name="Krasevec N."/>
            <person name="Kuo A."/>
            <person name="Kusch H."/>
            <person name="LaButti K."/>
            <person name="Lagendijk E.L."/>
            <person name="Lapidus A."/>
            <person name="Levasseur A."/>
            <person name="Lindquist E."/>
            <person name="Lipzen A."/>
            <person name="Logrieco A.F."/>
            <person name="MacCabe A."/>
            <person name="Maekelae M.R."/>
            <person name="Malavazi I."/>
            <person name="Melin P."/>
            <person name="Meyer V."/>
            <person name="Mielnichuk N."/>
            <person name="Miskei M."/>
            <person name="Molnar A.P."/>
            <person name="Mule G."/>
            <person name="Ngan C.Y."/>
            <person name="Orejas M."/>
            <person name="Orosz E."/>
            <person name="Ouedraogo J.P."/>
            <person name="Overkamp K.M."/>
            <person name="Park H.-S."/>
            <person name="Perrone G."/>
            <person name="Piumi F."/>
            <person name="Punt P.J."/>
            <person name="Ram A.F."/>
            <person name="Ramon A."/>
            <person name="Rauscher S."/>
            <person name="Record E."/>
            <person name="Riano-Pachon D.M."/>
            <person name="Robert V."/>
            <person name="Roehrig J."/>
            <person name="Ruller R."/>
            <person name="Salamov A."/>
            <person name="Salih N.S."/>
            <person name="Samson R.A."/>
            <person name="Sandor E."/>
            <person name="Sanguinetti M."/>
            <person name="Schuetze T."/>
            <person name="Sepcic K."/>
            <person name="Shelest E."/>
            <person name="Sherlock G."/>
            <person name="Sophianopoulou V."/>
            <person name="Squina F.M."/>
            <person name="Sun H."/>
            <person name="Susca A."/>
            <person name="Todd R.B."/>
            <person name="Tsang A."/>
            <person name="Unkles S.E."/>
            <person name="van de Wiele N."/>
            <person name="van Rossen-Uffink D."/>
            <person name="Oliveira J.V."/>
            <person name="Vesth T.C."/>
            <person name="Visser J."/>
            <person name="Yu J.-H."/>
            <person name="Zhou M."/>
            <person name="Andersen M.R."/>
            <person name="Archer D.B."/>
            <person name="Baker S.E."/>
            <person name="Benoit I."/>
            <person name="Brakhage A.A."/>
            <person name="Braus G.H."/>
            <person name="Fischer R."/>
            <person name="Frisvad J.C."/>
            <person name="Goldman G.H."/>
            <person name="Houbraken J."/>
            <person name="Oakley B."/>
            <person name="Pocsi I."/>
            <person name="Scazzocchio C."/>
            <person name="Seiboth B."/>
            <person name="vanKuyk P.A."/>
            <person name="Wortman J."/>
            <person name="Dyer P.S."/>
            <person name="Grigoriev I.V."/>
        </authorList>
    </citation>
    <scope>NUCLEOTIDE SEQUENCE [LARGE SCALE GENOMIC DNA]</scope>
    <source>
        <strain evidence="3">DTO 134E9</strain>
    </source>
</reference>
<keyword evidence="3" id="KW-1185">Reference proteome</keyword>
<accession>A0A1L9RPS9</accession>
<dbReference type="OrthoDB" id="5363415at2759"/>
<dbReference type="AlphaFoldDB" id="A0A1L9RPS9"/>
<protein>
    <submittedName>
        <fullName evidence="2">Uncharacterized protein</fullName>
    </submittedName>
</protein>
<feature type="region of interest" description="Disordered" evidence="1">
    <location>
        <begin position="22"/>
        <end position="94"/>
    </location>
</feature>
<sequence length="161" mass="18155">MASEEYNSSDLTSILKTLSALSNPASQNQVESIQNSHHQEDKPEEDSYEPSDIIPPNTVPSVAQRNPATSAIPQTNSQLNTPATQPTGNTITIDPSTITAWPAALRYVMRTVSQSEEIQRRIRRLIQSQHDHEKQWWQGREALLKKQSARVEKKKELDEVL</sequence>
<name>A0A1L9RPS9_ASPWE</name>
<evidence type="ECO:0000256" key="1">
    <source>
        <dbReference type="SAM" id="MobiDB-lite"/>
    </source>
</evidence>
<gene>
    <name evidence="2" type="ORF">ASPWEDRAFT_38477</name>
</gene>
<dbReference type="GeneID" id="63750734"/>
<dbReference type="VEuPathDB" id="FungiDB:ASPWEDRAFT_38477"/>
<organism evidence="2 3">
    <name type="scientific">Aspergillus wentii DTO 134E9</name>
    <dbReference type="NCBI Taxonomy" id="1073089"/>
    <lineage>
        <taxon>Eukaryota</taxon>
        <taxon>Fungi</taxon>
        <taxon>Dikarya</taxon>
        <taxon>Ascomycota</taxon>
        <taxon>Pezizomycotina</taxon>
        <taxon>Eurotiomycetes</taxon>
        <taxon>Eurotiomycetidae</taxon>
        <taxon>Eurotiales</taxon>
        <taxon>Aspergillaceae</taxon>
        <taxon>Aspergillus</taxon>
        <taxon>Aspergillus subgen. Cremei</taxon>
    </lineage>
</organism>
<feature type="compositionally biased region" description="Polar residues" evidence="1">
    <location>
        <begin position="22"/>
        <end position="36"/>
    </location>
</feature>
<dbReference type="RefSeq" id="XP_040690504.1">
    <property type="nucleotide sequence ID" value="XM_040834886.1"/>
</dbReference>
<proteinExistence type="predicted"/>
<dbReference type="Pfam" id="PF10454">
    <property type="entry name" value="DUF2458"/>
    <property type="match status" value="1"/>
</dbReference>
<evidence type="ECO:0000313" key="3">
    <source>
        <dbReference type="Proteomes" id="UP000184383"/>
    </source>
</evidence>
<dbReference type="EMBL" id="KV878211">
    <property type="protein sequence ID" value="OJJ36828.1"/>
    <property type="molecule type" value="Genomic_DNA"/>
</dbReference>
<evidence type="ECO:0000313" key="2">
    <source>
        <dbReference type="EMBL" id="OJJ36828.1"/>
    </source>
</evidence>
<feature type="compositionally biased region" description="Polar residues" evidence="1">
    <location>
        <begin position="59"/>
        <end position="94"/>
    </location>
</feature>